<dbReference type="RefSeq" id="WP_163106708.1">
    <property type="nucleotide sequence ID" value="NZ_JAAAWO010000007.1"/>
</dbReference>
<dbReference type="Proteomes" id="UP000471381">
    <property type="component" value="Unassembled WGS sequence"/>
</dbReference>
<protein>
    <submittedName>
        <fullName evidence="1">Uncharacterized protein</fullName>
    </submittedName>
</protein>
<dbReference type="AlphaFoldDB" id="A0A6N9TIT1"/>
<proteinExistence type="predicted"/>
<comment type="caution">
    <text evidence="1">The sequence shown here is derived from an EMBL/GenBank/DDBJ whole genome shotgun (WGS) entry which is preliminary data.</text>
</comment>
<dbReference type="EMBL" id="JAAAWO010000007">
    <property type="protein sequence ID" value="NDW16005.1"/>
    <property type="molecule type" value="Genomic_DNA"/>
</dbReference>
<accession>A0A6N9TIT1</accession>
<name>A0A6N9TIT1_9ALTE</name>
<keyword evidence="2" id="KW-1185">Reference proteome</keyword>
<organism evidence="1 2">
    <name type="scientific">Alteromonas genovensis</name>
    <dbReference type="NCBI Taxonomy" id="471225"/>
    <lineage>
        <taxon>Bacteria</taxon>
        <taxon>Pseudomonadati</taxon>
        <taxon>Pseudomonadota</taxon>
        <taxon>Gammaproteobacteria</taxon>
        <taxon>Alteromonadales</taxon>
        <taxon>Alteromonadaceae</taxon>
        <taxon>Alteromonas/Salinimonas group</taxon>
        <taxon>Alteromonas</taxon>
    </lineage>
</organism>
<evidence type="ECO:0000313" key="2">
    <source>
        <dbReference type="Proteomes" id="UP000471381"/>
    </source>
</evidence>
<sequence>MRRKLEKNALKSSHVKLRPTHLLLGVGIAVTALLTGCSSVPVATPTPYKSANSEQSYGYSSEKLGNGEYRILFKASDRTPADKVQQYALRRAAEIAKQNNFGYVAVTKTNITKKRVLAREVIMSDDEPVVFPSDKQCTMSGCSDVAQPSTVPNPSDIEKTAMKDIYFSIVTSMSNDEQSLGANAFSVSELLATPLDEENKGY</sequence>
<gene>
    <name evidence="1" type="ORF">GTQ48_10795</name>
</gene>
<reference evidence="1 2" key="1">
    <citation type="submission" date="2020-01" db="EMBL/GenBank/DDBJ databases">
        <title>Genomes of bacteria type strains.</title>
        <authorList>
            <person name="Chen J."/>
            <person name="Zhu S."/>
            <person name="Yang J."/>
        </authorList>
    </citation>
    <scope>NUCLEOTIDE SEQUENCE [LARGE SCALE GENOMIC DNA]</scope>
    <source>
        <strain evidence="1 2">LMG 24078</strain>
    </source>
</reference>
<evidence type="ECO:0000313" key="1">
    <source>
        <dbReference type="EMBL" id="NDW16005.1"/>
    </source>
</evidence>
<dbReference type="NCBIfam" id="NF047637">
    <property type="entry name" value="lipo_CC0125"/>
    <property type="match status" value="1"/>
</dbReference>